<evidence type="ECO:0000313" key="2">
    <source>
        <dbReference type="EMBL" id="CAA9255287.1"/>
    </source>
</evidence>
<feature type="domain" description="VWFA" evidence="1">
    <location>
        <begin position="12"/>
        <end position="199"/>
    </location>
</feature>
<protein>
    <recommendedName>
        <fullName evidence="1">VWFA domain-containing protein</fullName>
    </recommendedName>
</protein>
<dbReference type="InterPro" id="IPR036465">
    <property type="entry name" value="vWFA_dom_sf"/>
</dbReference>
<reference evidence="2" key="1">
    <citation type="submission" date="2020-02" db="EMBL/GenBank/DDBJ databases">
        <authorList>
            <person name="Meier V. D."/>
        </authorList>
    </citation>
    <scope>NUCLEOTIDE SEQUENCE</scope>
    <source>
        <strain evidence="2">AVDCRST_MAG50</strain>
    </source>
</reference>
<proteinExistence type="predicted"/>
<dbReference type="InterPro" id="IPR002035">
    <property type="entry name" value="VWF_A"/>
</dbReference>
<accession>A0A6J4ILS5</accession>
<dbReference type="SMART" id="SM00327">
    <property type="entry name" value="VWA"/>
    <property type="match status" value="1"/>
</dbReference>
<dbReference type="AlphaFoldDB" id="A0A6J4ILS5"/>
<gene>
    <name evidence="2" type="ORF">AVDCRST_MAG50-2447</name>
</gene>
<dbReference type="EMBL" id="CADCTF010000116">
    <property type="protein sequence ID" value="CAA9255287.1"/>
    <property type="molecule type" value="Genomic_DNA"/>
</dbReference>
<dbReference type="Gene3D" id="3.40.50.410">
    <property type="entry name" value="von Willebrand factor, type A domain"/>
    <property type="match status" value="1"/>
</dbReference>
<organism evidence="2">
    <name type="scientific">uncultured Acidimicrobiales bacterium</name>
    <dbReference type="NCBI Taxonomy" id="310071"/>
    <lineage>
        <taxon>Bacteria</taxon>
        <taxon>Bacillati</taxon>
        <taxon>Actinomycetota</taxon>
        <taxon>Acidimicrobiia</taxon>
        <taxon>Acidimicrobiales</taxon>
        <taxon>environmental samples</taxon>
    </lineage>
</organism>
<dbReference type="SUPFAM" id="SSF53300">
    <property type="entry name" value="vWA-like"/>
    <property type="match status" value="1"/>
</dbReference>
<name>A0A6J4ILS5_9ACTN</name>
<sequence length="234" mass="25576">MTTNQQQTSEHPVHIHFLLDRSGSMAAMAPDVIGGFNGFLRNQQAHPGFGRMTLVQFDSGDPFEVLTDGLALPHVRSLSGRTFQPRGGTPLWDAVGELIIRASVRAEMRRAMGKRAEETVVAVYTDGEENQSARFDGHSIRRLIEAKKEQGWTFVFLGAGLDAYAEGGRIGVGVGSTQSFAPDGHGARLAFSELDHHMSNFRAAGPAARQALKGDFFADHGKVAEADRRRRYEP</sequence>
<evidence type="ECO:0000259" key="1">
    <source>
        <dbReference type="SMART" id="SM00327"/>
    </source>
</evidence>
<dbReference type="CDD" id="cd00198">
    <property type="entry name" value="vWFA"/>
    <property type="match status" value="1"/>
</dbReference>